<evidence type="ECO:0000313" key="1">
    <source>
        <dbReference type="EMBL" id="CBG90235.1"/>
    </source>
</evidence>
<dbReference type="EMBL" id="FN543502">
    <property type="protein sequence ID" value="CBG90235.1"/>
    <property type="molecule type" value="Genomic_DNA"/>
</dbReference>
<dbReference type="Proteomes" id="UP000001889">
    <property type="component" value="Chromosome"/>
</dbReference>
<gene>
    <name evidence="1" type="ordered locus">ROD_35221</name>
</gene>
<reference evidence="1 2" key="1">
    <citation type="journal article" date="2010" name="J. Bacteriol.">
        <title>The Citrobacter rodentium genome sequence reveals convergent evolution with human pathogenic Escherichia coli.</title>
        <authorList>
            <person name="Petty N.K."/>
            <person name="Bulgin R."/>
            <person name="Crepin V.F."/>
            <person name="Cerdeno-Tarraga A.M."/>
            <person name="Schroeder G.N."/>
            <person name="Quail M.A."/>
            <person name="Lennard N."/>
            <person name="Corton C."/>
            <person name="Barron A."/>
            <person name="Clark L."/>
            <person name="Toribio A.L."/>
            <person name="Parkhill J."/>
            <person name="Dougan G."/>
            <person name="Frankel G."/>
            <person name="Thomson N.R."/>
        </authorList>
    </citation>
    <scope>NUCLEOTIDE SEQUENCE [LARGE SCALE GENOMIC DNA]</scope>
    <source>
        <strain evidence="1 2">ICC168</strain>
    </source>
</reference>
<dbReference type="Pfam" id="PF14281">
    <property type="entry name" value="PDDEXK_4"/>
    <property type="match status" value="1"/>
</dbReference>
<sequence>MPDMGYLPHTVDGVSVTSIVYQQAKIMNGIQQNAAALLDSVARWNEVTTRAKLRYQVELAPDFSLMEWLKNDELALSRYLQFLLSPDETHGQSGLFLKGFLSLIERSGSDSPLAMGDKVRVDYEVTIENGRKIDLLMTSSGGVIAIENKPWAADQENQLRDYALWLNKRERPWKLIYLCNHEPGERTLSENTPEALRQHILTISWHDVVEWLNACLLHVRANAVRVFVESLIKYISQSINGKFIMDNSRELSEIIRKDSRSIESAFMIFNQINEVRRDLFNELISDLNDRFADYPFVINVTYVEPSSRWAGFYVPLSPDGVYSLCWEFDRTNYNGLYFGISGKGKNEQHEALISAAISDIFPHMQGKPSKLWSWWSWDLDPQGKNRIPQNWGNDGAIWAKLGERGEDSIFAALCEVILAVHEKLDMNLFR</sequence>
<dbReference type="KEGG" id="cro:ROD_35221"/>
<accession>D2TQU9</accession>
<proteinExistence type="predicted"/>
<evidence type="ECO:0008006" key="3">
    <source>
        <dbReference type="Google" id="ProtNLM"/>
    </source>
</evidence>
<dbReference type="eggNOG" id="ENOG5030XPF">
    <property type="taxonomic scope" value="Bacteria"/>
</dbReference>
<keyword evidence="2" id="KW-1185">Reference proteome</keyword>
<organism evidence="1 2">
    <name type="scientific">Citrobacter rodentium (strain ICC168)</name>
    <name type="common">Citrobacter freundii biotype 4280</name>
    <dbReference type="NCBI Taxonomy" id="637910"/>
    <lineage>
        <taxon>Bacteria</taxon>
        <taxon>Pseudomonadati</taxon>
        <taxon>Pseudomonadota</taxon>
        <taxon>Gammaproteobacteria</taxon>
        <taxon>Enterobacterales</taxon>
        <taxon>Enterobacteriaceae</taxon>
        <taxon>Citrobacter</taxon>
    </lineage>
</organism>
<name>D2TQU9_CITRI</name>
<dbReference type="HOGENOM" id="CLU_054562_0_0_6"/>
<protein>
    <recommendedName>
        <fullName evidence="3">PD-(D/E)XK nuclease family protein</fullName>
    </recommendedName>
</protein>
<dbReference type="InterPro" id="IPR029470">
    <property type="entry name" value="PDDEXK_4"/>
</dbReference>
<dbReference type="STRING" id="637910.ROD_35221"/>
<dbReference type="AlphaFoldDB" id="D2TQU9"/>
<evidence type="ECO:0000313" key="2">
    <source>
        <dbReference type="Proteomes" id="UP000001889"/>
    </source>
</evidence>